<dbReference type="OrthoDB" id="2248014at2759"/>
<evidence type="ECO:0000259" key="1">
    <source>
        <dbReference type="Pfam" id="PF00443"/>
    </source>
</evidence>
<dbReference type="EMBL" id="UYRV01008359">
    <property type="protein sequence ID" value="VDK55500.1"/>
    <property type="molecule type" value="Genomic_DNA"/>
</dbReference>
<dbReference type="PROSITE" id="PS00972">
    <property type="entry name" value="USP_1"/>
    <property type="match status" value="1"/>
</dbReference>
<dbReference type="InterPro" id="IPR018200">
    <property type="entry name" value="USP_CS"/>
</dbReference>
<dbReference type="Proteomes" id="UP000271889">
    <property type="component" value="Unassembled WGS sequence"/>
</dbReference>
<dbReference type="AlphaFoldDB" id="A0A3P6RLE4"/>
<feature type="domain" description="Peptidase C19 ubiquitin carboxyl-terminal hydrolase" evidence="1">
    <location>
        <begin position="22"/>
        <end position="71"/>
    </location>
</feature>
<sequence length="132" mass="14876">MFHLQVFLNKIVTGSKPAGVPGLRNLGNTCYANALLQGISSLPSMVRWLKEIDTSTSELKYGFLDELKEVVLSEFSSTSSGFLEQMIKRSNLTGNLYILACRCIRRLKSLSYASEELALPCLVLRSLWLWER</sequence>
<dbReference type="InterPro" id="IPR001394">
    <property type="entry name" value="Peptidase_C19_UCH"/>
</dbReference>
<gene>
    <name evidence="2" type="ORF">CGOC_LOCUS3337</name>
</gene>
<protein>
    <recommendedName>
        <fullName evidence="1">Peptidase C19 ubiquitin carboxyl-terminal hydrolase domain-containing protein</fullName>
    </recommendedName>
</protein>
<name>A0A3P6RLE4_CYLGO</name>
<keyword evidence="3" id="KW-1185">Reference proteome</keyword>
<dbReference type="GO" id="GO:0016579">
    <property type="term" value="P:protein deubiquitination"/>
    <property type="evidence" value="ECO:0007669"/>
    <property type="project" value="InterPro"/>
</dbReference>
<proteinExistence type="predicted"/>
<organism evidence="2 3">
    <name type="scientific">Cylicostephanus goldi</name>
    <name type="common">Nematode worm</name>
    <dbReference type="NCBI Taxonomy" id="71465"/>
    <lineage>
        <taxon>Eukaryota</taxon>
        <taxon>Metazoa</taxon>
        <taxon>Ecdysozoa</taxon>
        <taxon>Nematoda</taxon>
        <taxon>Chromadorea</taxon>
        <taxon>Rhabditida</taxon>
        <taxon>Rhabditina</taxon>
        <taxon>Rhabditomorpha</taxon>
        <taxon>Strongyloidea</taxon>
        <taxon>Strongylidae</taxon>
        <taxon>Cylicostephanus</taxon>
    </lineage>
</organism>
<dbReference type="GO" id="GO:0004843">
    <property type="term" value="F:cysteine-type deubiquitinase activity"/>
    <property type="evidence" value="ECO:0007669"/>
    <property type="project" value="InterPro"/>
</dbReference>
<dbReference type="SUPFAM" id="SSF54001">
    <property type="entry name" value="Cysteine proteinases"/>
    <property type="match status" value="1"/>
</dbReference>
<dbReference type="InterPro" id="IPR038765">
    <property type="entry name" value="Papain-like_cys_pep_sf"/>
</dbReference>
<reference evidence="2 3" key="1">
    <citation type="submission" date="2018-11" db="EMBL/GenBank/DDBJ databases">
        <authorList>
            <consortium name="Pathogen Informatics"/>
        </authorList>
    </citation>
    <scope>NUCLEOTIDE SEQUENCE [LARGE SCALE GENOMIC DNA]</scope>
</reference>
<dbReference type="Gene3D" id="3.90.70.10">
    <property type="entry name" value="Cysteine proteinases"/>
    <property type="match status" value="1"/>
</dbReference>
<accession>A0A3P6RLE4</accession>
<evidence type="ECO:0000313" key="3">
    <source>
        <dbReference type="Proteomes" id="UP000271889"/>
    </source>
</evidence>
<dbReference type="Pfam" id="PF00443">
    <property type="entry name" value="UCH"/>
    <property type="match status" value="1"/>
</dbReference>
<evidence type="ECO:0000313" key="2">
    <source>
        <dbReference type="EMBL" id="VDK55500.1"/>
    </source>
</evidence>